<feature type="transmembrane region" description="Helical" evidence="9">
    <location>
        <begin position="310"/>
        <end position="334"/>
    </location>
</feature>
<dbReference type="EMBL" id="FONZ01000002">
    <property type="protein sequence ID" value="SFF01518.1"/>
    <property type="molecule type" value="Genomic_DNA"/>
</dbReference>
<dbReference type="InterPro" id="IPR002549">
    <property type="entry name" value="AI-2E-like"/>
</dbReference>
<keyword evidence="3" id="KW-0813">Transport</keyword>
<dbReference type="STRING" id="285351.SAMN04488035_1185"/>
<dbReference type="Pfam" id="PF01594">
    <property type="entry name" value="AI-2E_transport"/>
    <property type="match status" value="1"/>
</dbReference>
<evidence type="ECO:0000256" key="8">
    <source>
        <dbReference type="SAM" id="MobiDB-lite"/>
    </source>
</evidence>
<keyword evidence="12" id="KW-1185">Reference proteome</keyword>
<dbReference type="Proteomes" id="UP000198520">
    <property type="component" value="Unassembled WGS sequence"/>
</dbReference>
<keyword evidence="10" id="KW-0732">Signal</keyword>
<keyword evidence="5 9" id="KW-0812">Transmembrane</keyword>
<evidence type="ECO:0000256" key="5">
    <source>
        <dbReference type="ARBA" id="ARBA00022692"/>
    </source>
</evidence>
<feature type="signal peptide" evidence="10">
    <location>
        <begin position="1"/>
        <end position="26"/>
    </location>
</feature>
<feature type="chain" id="PRO_5011618111" evidence="10">
    <location>
        <begin position="27"/>
        <end position="394"/>
    </location>
</feature>
<protein>
    <submittedName>
        <fullName evidence="11">Predicted PurR-regulated permease PerM</fullName>
    </submittedName>
</protein>
<keyword evidence="6 9" id="KW-1133">Transmembrane helix</keyword>
<evidence type="ECO:0000256" key="6">
    <source>
        <dbReference type="ARBA" id="ARBA00022989"/>
    </source>
</evidence>
<dbReference type="PANTHER" id="PTHR21716:SF53">
    <property type="entry name" value="PERMEASE PERM-RELATED"/>
    <property type="match status" value="1"/>
</dbReference>
<feature type="transmembrane region" description="Helical" evidence="9">
    <location>
        <begin position="103"/>
        <end position="127"/>
    </location>
</feature>
<dbReference type="PANTHER" id="PTHR21716">
    <property type="entry name" value="TRANSMEMBRANE PROTEIN"/>
    <property type="match status" value="1"/>
</dbReference>
<feature type="transmembrane region" description="Helical" evidence="9">
    <location>
        <begin position="77"/>
        <end position="97"/>
    </location>
</feature>
<dbReference type="GO" id="GO:0055085">
    <property type="term" value="P:transmembrane transport"/>
    <property type="evidence" value="ECO:0007669"/>
    <property type="project" value="TreeGrafter"/>
</dbReference>
<comment type="similarity">
    <text evidence="2">Belongs to the autoinducer-2 exporter (AI-2E) (TC 2.A.86) family.</text>
</comment>
<proteinExistence type="inferred from homology"/>
<feature type="compositionally biased region" description="Basic residues" evidence="8">
    <location>
        <begin position="1"/>
        <end position="11"/>
    </location>
</feature>
<feature type="transmembrane region" description="Helical" evidence="9">
    <location>
        <begin position="251"/>
        <end position="272"/>
    </location>
</feature>
<evidence type="ECO:0000256" key="4">
    <source>
        <dbReference type="ARBA" id="ARBA00022475"/>
    </source>
</evidence>
<comment type="subcellular location">
    <subcellularLocation>
        <location evidence="1">Cell membrane</location>
        <topology evidence="1">Multi-pass membrane protein</topology>
    </subcellularLocation>
</comment>
<gene>
    <name evidence="11" type="ORF">SAMN04488035_1185</name>
</gene>
<evidence type="ECO:0000256" key="2">
    <source>
        <dbReference type="ARBA" id="ARBA00009773"/>
    </source>
</evidence>
<feature type="transmembrane region" description="Helical" evidence="9">
    <location>
        <begin position="279"/>
        <end position="304"/>
    </location>
</feature>
<evidence type="ECO:0000313" key="12">
    <source>
        <dbReference type="Proteomes" id="UP000198520"/>
    </source>
</evidence>
<keyword evidence="4" id="KW-1003">Cell membrane</keyword>
<feature type="compositionally biased region" description="Low complexity" evidence="8">
    <location>
        <begin position="12"/>
        <end position="28"/>
    </location>
</feature>
<dbReference type="GO" id="GO:0005886">
    <property type="term" value="C:plasma membrane"/>
    <property type="evidence" value="ECO:0007669"/>
    <property type="project" value="UniProtKB-SubCell"/>
</dbReference>
<dbReference type="RefSeq" id="WP_229828572.1">
    <property type="nucleotide sequence ID" value="NZ_BNAN01000002.1"/>
</dbReference>
<evidence type="ECO:0000256" key="7">
    <source>
        <dbReference type="ARBA" id="ARBA00023136"/>
    </source>
</evidence>
<feature type="transmembrane region" description="Helical" evidence="9">
    <location>
        <begin position="346"/>
        <end position="375"/>
    </location>
</feature>
<feature type="transmembrane region" description="Helical" evidence="9">
    <location>
        <begin position="185"/>
        <end position="210"/>
    </location>
</feature>
<reference evidence="12" key="1">
    <citation type="submission" date="2016-10" db="EMBL/GenBank/DDBJ databases">
        <authorList>
            <person name="Varghese N."/>
            <person name="Submissions S."/>
        </authorList>
    </citation>
    <scope>NUCLEOTIDE SEQUENCE [LARGE SCALE GENOMIC DNA]</scope>
    <source>
        <strain evidence="12">DSM 19083</strain>
    </source>
</reference>
<sequence>MPPWKKKKRSSGRSGAAAATPASTSAAPVLARAPQPPRRPSIWDDGLGRAAIRSAQVILVVVVAVAVVYVLIQLKLLVIPILIATVIAAAVSPLVAFLRRKGWPAALATWAAMLTGIGTISAVLWLVGRGIRNEWSSLVEEAGRGLDELQTYLAEGPLGLDDAQITAARESLTDLLASEQVQSGAIAGATAAIEAVTGIILGIVVLFFLIKDGKKIYGFLINPLDPQSRMRAERIGDRSVEVLGGYLRGTAIVALVDAVLIGAALAFLGVPLALPLATLVFLGAFIPLIGATLSGVFAALVALVANGPGVALIVVAVVIAVNQIEGDLLAPVVLGKALSLHPLAILMALTAGTILSGIIGALLAVPIAAVSWAAIKEWSATSDLDPGELTASGG</sequence>
<feature type="region of interest" description="Disordered" evidence="8">
    <location>
        <begin position="1"/>
        <end position="41"/>
    </location>
</feature>
<evidence type="ECO:0000256" key="9">
    <source>
        <dbReference type="SAM" id="Phobius"/>
    </source>
</evidence>
<evidence type="ECO:0000256" key="1">
    <source>
        <dbReference type="ARBA" id="ARBA00004651"/>
    </source>
</evidence>
<accession>A0A1I2F9U0</accession>
<name>A0A1I2F9U0_9MICO</name>
<evidence type="ECO:0000313" key="11">
    <source>
        <dbReference type="EMBL" id="SFF01518.1"/>
    </source>
</evidence>
<dbReference type="AlphaFoldDB" id="A0A1I2F9U0"/>
<evidence type="ECO:0000256" key="3">
    <source>
        <dbReference type="ARBA" id="ARBA00022448"/>
    </source>
</evidence>
<feature type="transmembrane region" description="Helical" evidence="9">
    <location>
        <begin position="55"/>
        <end position="72"/>
    </location>
</feature>
<keyword evidence="7 9" id="KW-0472">Membrane</keyword>
<evidence type="ECO:0000256" key="10">
    <source>
        <dbReference type="SAM" id="SignalP"/>
    </source>
</evidence>
<organism evidence="11 12">
    <name type="scientific">Flavimobilis marinus</name>
    <dbReference type="NCBI Taxonomy" id="285351"/>
    <lineage>
        <taxon>Bacteria</taxon>
        <taxon>Bacillati</taxon>
        <taxon>Actinomycetota</taxon>
        <taxon>Actinomycetes</taxon>
        <taxon>Micrococcales</taxon>
        <taxon>Jonesiaceae</taxon>
        <taxon>Flavimobilis</taxon>
    </lineage>
</organism>